<dbReference type="PIRSF" id="PIRSF012535">
    <property type="entry name" value="UCP012535"/>
    <property type="match status" value="1"/>
</dbReference>
<feature type="domain" description="Bacillithiol biosynthesis BshC C-terminal coiled-coil" evidence="4">
    <location>
        <begin position="390"/>
        <end position="547"/>
    </location>
</feature>
<reference evidence="5 6" key="1">
    <citation type="submission" date="2018-09" db="EMBL/GenBank/DDBJ databases">
        <title>Paenibacillus aracenensis nov. sp. isolated from a cave in southern Spain.</title>
        <authorList>
            <person name="Jurado V."/>
            <person name="Gutierrez-Patricio S."/>
            <person name="Gonzalez-Pimentel J.L."/>
            <person name="Miller A.Z."/>
            <person name="Laiz L."/>
            <person name="Saiz-Jimenez C."/>
        </authorList>
    </citation>
    <scope>NUCLEOTIDE SEQUENCE [LARGE SCALE GENOMIC DNA]</scope>
    <source>
        <strain evidence="5 6">DSM 22867</strain>
    </source>
</reference>
<evidence type="ECO:0000313" key="6">
    <source>
        <dbReference type="Proteomes" id="UP000266482"/>
    </source>
</evidence>
<dbReference type="GO" id="GO:0016874">
    <property type="term" value="F:ligase activity"/>
    <property type="evidence" value="ECO:0007669"/>
    <property type="project" value="UniProtKB-UniRule"/>
</dbReference>
<protein>
    <recommendedName>
        <fullName evidence="2">Putative cysteine ligase BshC</fullName>
        <ecNumber evidence="2">6.-.-.-</ecNumber>
    </recommendedName>
</protein>
<dbReference type="InterPro" id="IPR055398">
    <property type="entry name" value="Rossmann-like_BshC"/>
</dbReference>
<keyword evidence="6" id="KW-1185">Reference proteome</keyword>
<name>A0A3A1VFK3_9BACL</name>
<dbReference type="InterPro" id="IPR011199">
    <property type="entry name" value="Bacillithiol_biosynth_BshC"/>
</dbReference>
<evidence type="ECO:0000256" key="1">
    <source>
        <dbReference type="ARBA" id="ARBA00022598"/>
    </source>
</evidence>
<accession>A0A3A1VFK3</accession>
<comment type="function">
    <text evidence="2">Involved in bacillithiol (BSH) biosynthesis. May catalyze the last step of the pathway, the addition of cysteine to glucosamine malate (GlcN-Mal) to generate BSH.</text>
</comment>
<dbReference type="RefSeq" id="WP_119598178.1">
    <property type="nucleotide sequence ID" value="NZ_QXQA01000002.1"/>
</dbReference>
<evidence type="ECO:0000259" key="4">
    <source>
        <dbReference type="Pfam" id="PF24850"/>
    </source>
</evidence>
<comment type="similarity">
    <text evidence="2">Belongs to the BshC family.</text>
</comment>
<dbReference type="AlphaFoldDB" id="A0A3A1VFK3"/>
<keyword evidence="1 2" id="KW-0436">Ligase</keyword>
<organism evidence="5 6">
    <name type="scientific">Paenibacillus nanensis</name>
    <dbReference type="NCBI Taxonomy" id="393251"/>
    <lineage>
        <taxon>Bacteria</taxon>
        <taxon>Bacillati</taxon>
        <taxon>Bacillota</taxon>
        <taxon>Bacilli</taxon>
        <taxon>Bacillales</taxon>
        <taxon>Paenibacillaceae</taxon>
        <taxon>Paenibacillus</taxon>
    </lineage>
</organism>
<dbReference type="Pfam" id="PF10079">
    <property type="entry name" value="Rossmann-like_BshC"/>
    <property type="match status" value="1"/>
</dbReference>
<dbReference type="NCBIfam" id="TIGR03998">
    <property type="entry name" value="thiol_BshC"/>
    <property type="match status" value="1"/>
</dbReference>
<dbReference type="Proteomes" id="UP000266482">
    <property type="component" value="Unassembled WGS sequence"/>
</dbReference>
<feature type="domain" description="Bacillithiol biosynthesis BshC N-terminal Rossmann-like" evidence="3">
    <location>
        <begin position="7"/>
        <end position="387"/>
    </location>
</feature>
<dbReference type="Pfam" id="PF24850">
    <property type="entry name" value="CC_BshC"/>
    <property type="match status" value="1"/>
</dbReference>
<dbReference type="OrthoDB" id="9765151at2"/>
<evidence type="ECO:0000256" key="2">
    <source>
        <dbReference type="HAMAP-Rule" id="MF_01867"/>
    </source>
</evidence>
<dbReference type="HAMAP" id="MF_01867">
    <property type="entry name" value="BshC"/>
    <property type="match status" value="1"/>
</dbReference>
<evidence type="ECO:0000313" key="5">
    <source>
        <dbReference type="EMBL" id="RIX59347.1"/>
    </source>
</evidence>
<comment type="caution">
    <text evidence="5">The sequence shown here is derived from an EMBL/GenBank/DDBJ whole genome shotgun (WGS) entry which is preliminary data.</text>
</comment>
<dbReference type="EC" id="6.-.-.-" evidence="2"/>
<dbReference type="EMBL" id="QXQA01000002">
    <property type="protein sequence ID" value="RIX59347.1"/>
    <property type="molecule type" value="Genomic_DNA"/>
</dbReference>
<sequence length="547" mass="61330">MTNHESYRLPIAQPLTEAYIHQTDDRIAELYGYHSGSERDWERRYRSLQERTALRADKADVAEALRVYNRKAGAAPAVLSSIDQIAEGAPVVIGGQQAGLWTGPLLVIHKAVTIIKAAKSASEQLGARVVPVFWIAGEDHDWDEANHAYVITAEQELRKLSAARPEGPRTSVSRTAIEPAVWEQLLQELEQALPHSEFKPQIVEKLAELSRSSVSLSDMFASLLSQLFGAEGLVLLDADAPEIRKLESPMFGKLLQYNDELEQAYIRAAEQVKAWGYTLQADVVPGSANLFMFPPEKGGERTLLHKSEDGYRDRKGGSHWTKEELRRIAEERPELLSNNVLTRPLMQDYLFPVLGTVLGPGEIAYWALTGGAFRVLSMEMPIIVPRMSYTLIEGTIAKYMTKYELTFADVMESFEARKEAWLKEQDNLAIEEKFSAVKQSFQESYQPLIDLAASVQAGLAKLGETNMAKILEQIGYMEAKTSDAYNKQFEASIRQLDRIATAITPSGKPQERVLSMVVYWNRYGDAWLSKLMEAPFSRTGGHEIVYL</sequence>
<dbReference type="InterPro" id="IPR055399">
    <property type="entry name" value="CC_BshC"/>
</dbReference>
<proteinExistence type="inferred from homology"/>
<gene>
    <name evidence="2 5" type="primary">bshC</name>
    <name evidence="5" type="ORF">D3P08_04110</name>
</gene>
<evidence type="ECO:0000259" key="3">
    <source>
        <dbReference type="Pfam" id="PF10079"/>
    </source>
</evidence>